<comment type="similarity">
    <text evidence="2">Belongs to the small GTPase superfamily. Rho family.</text>
</comment>
<organism evidence="10 11">
    <name type="scientific">Penicillium decumbens</name>
    <dbReference type="NCBI Taxonomy" id="69771"/>
    <lineage>
        <taxon>Eukaryota</taxon>
        <taxon>Fungi</taxon>
        <taxon>Dikarya</taxon>
        <taxon>Ascomycota</taxon>
        <taxon>Pezizomycotina</taxon>
        <taxon>Eurotiomycetes</taxon>
        <taxon>Eurotiomycetidae</taxon>
        <taxon>Eurotiales</taxon>
        <taxon>Aspergillaceae</taxon>
        <taxon>Penicillium</taxon>
    </lineage>
</organism>
<evidence type="ECO:0000256" key="9">
    <source>
        <dbReference type="SAM" id="MobiDB-lite"/>
    </source>
</evidence>
<dbReference type="InterPro" id="IPR005225">
    <property type="entry name" value="Small_GTP-bd"/>
</dbReference>
<keyword evidence="5" id="KW-0342">GTP-binding</keyword>
<dbReference type="Proteomes" id="UP000191522">
    <property type="component" value="Unassembled WGS sequence"/>
</dbReference>
<dbReference type="EMBL" id="MDYL01000004">
    <property type="protein sequence ID" value="OQD76474.1"/>
    <property type="molecule type" value="Genomic_DNA"/>
</dbReference>
<dbReference type="PROSITE" id="PS51420">
    <property type="entry name" value="RHO"/>
    <property type="match status" value="1"/>
</dbReference>
<dbReference type="STRING" id="69771.A0A1V6PHM1"/>
<evidence type="ECO:0000313" key="10">
    <source>
        <dbReference type="EMBL" id="OQD76474.1"/>
    </source>
</evidence>
<evidence type="ECO:0000313" key="11">
    <source>
        <dbReference type="Proteomes" id="UP000191522"/>
    </source>
</evidence>
<feature type="region of interest" description="Disordered" evidence="9">
    <location>
        <begin position="254"/>
        <end position="279"/>
    </location>
</feature>
<dbReference type="PROSITE" id="PS51421">
    <property type="entry name" value="RAS"/>
    <property type="match status" value="1"/>
</dbReference>
<keyword evidence="8" id="KW-0636">Prenylation</keyword>
<evidence type="ECO:0000256" key="5">
    <source>
        <dbReference type="ARBA" id="ARBA00023134"/>
    </source>
</evidence>
<keyword evidence="7" id="KW-0449">Lipoprotein</keyword>
<keyword evidence="4" id="KW-0547">Nucleotide-binding</keyword>
<evidence type="ECO:0000256" key="6">
    <source>
        <dbReference type="ARBA" id="ARBA00023136"/>
    </source>
</evidence>
<proteinExistence type="inferred from homology"/>
<dbReference type="Pfam" id="PF00071">
    <property type="entry name" value="Ras"/>
    <property type="match status" value="1"/>
</dbReference>
<evidence type="ECO:0000256" key="4">
    <source>
        <dbReference type="ARBA" id="ARBA00022741"/>
    </source>
</evidence>
<dbReference type="SMART" id="SM00176">
    <property type="entry name" value="RAN"/>
    <property type="match status" value="1"/>
</dbReference>
<dbReference type="GO" id="GO:0016020">
    <property type="term" value="C:membrane"/>
    <property type="evidence" value="ECO:0007669"/>
    <property type="project" value="UniProtKB-SubCell"/>
</dbReference>
<dbReference type="OMA" id="RTKRTCI"/>
<feature type="region of interest" description="Disordered" evidence="9">
    <location>
        <begin position="1"/>
        <end position="61"/>
    </location>
</feature>
<evidence type="ECO:0008006" key="12">
    <source>
        <dbReference type="Google" id="ProtNLM"/>
    </source>
</evidence>
<dbReference type="SMART" id="SM00174">
    <property type="entry name" value="RHO"/>
    <property type="match status" value="1"/>
</dbReference>
<evidence type="ECO:0000256" key="7">
    <source>
        <dbReference type="ARBA" id="ARBA00023288"/>
    </source>
</evidence>
<dbReference type="InterPro" id="IPR001806">
    <property type="entry name" value="Small_GTPase"/>
</dbReference>
<dbReference type="FunFam" id="3.40.50.300:FF:000678">
    <property type="entry name" value="Rho GTPase Rho4"/>
    <property type="match status" value="1"/>
</dbReference>
<keyword evidence="11" id="KW-1185">Reference proteome</keyword>
<gene>
    <name evidence="10" type="ORF">PENDEC_c004G04474</name>
</gene>
<dbReference type="SMART" id="SM00173">
    <property type="entry name" value="RAS"/>
    <property type="match status" value="1"/>
</dbReference>
<dbReference type="CDD" id="cd04132">
    <property type="entry name" value="Rho4_like"/>
    <property type="match status" value="1"/>
</dbReference>
<comment type="subcellular location">
    <subcellularLocation>
        <location evidence="1">Membrane</location>
    </subcellularLocation>
</comment>
<dbReference type="Gene3D" id="3.40.50.300">
    <property type="entry name" value="P-loop containing nucleotide triphosphate hydrolases"/>
    <property type="match status" value="1"/>
</dbReference>
<dbReference type="SUPFAM" id="SSF52540">
    <property type="entry name" value="P-loop containing nucleoside triphosphate hydrolases"/>
    <property type="match status" value="1"/>
</dbReference>
<evidence type="ECO:0000256" key="8">
    <source>
        <dbReference type="ARBA" id="ARBA00023289"/>
    </source>
</evidence>
<dbReference type="PROSITE" id="PS51419">
    <property type="entry name" value="RAB"/>
    <property type="match status" value="1"/>
</dbReference>
<feature type="compositionally biased region" description="Polar residues" evidence="9">
    <location>
        <begin position="33"/>
        <end position="61"/>
    </location>
</feature>
<dbReference type="GO" id="GO:0032506">
    <property type="term" value="P:cytokinetic process"/>
    <property type="evidence" value="ECO:0007669"/>
    <property type="project" value="UniProtKB-ARBA"/>
</dbReference>
<protein>
    <recommendedName>
        <fullName evidence="12">GTP-binding protein rhoC</fullName>
    </recommendedName>
</protein>
<evidence type="ECO:0000256" key="2">
    <source>
        <dbReference type="ARBA" id="ARBA00010142"/>
    </source>
</evidence>
<feature type="compositionally biased region" description="Polar residues" evidence="9">
    <location>
        <begin position="254"/>
        <end position="264"/>
    </location>
</feature>
<dbReference type="SMART" id="SM00175">
    <property type="entry name" value="RAB"/>
    <property type="match status" value="1"/>
</dbReference>
<accession>A0A1V6PHM1</accession>
<dbReference type="PANTHER" id="PTHR24072">
    <property type="entry name" value="RHO FAMILY GTPASE"/>
    <property type="match status" value="1"/>
</dbReference>
<name>A0A1V6PHM1_PENDC</name>
<sequence>MSQMHDGDYYAASRRRSLATPPPSMSPRHNRTRTNSVRVSNGTASTHTSFSSGRMSEATNITQPPSFSKKFVVVGDGGCGKTCLLISYSQGYFPEKYVPTVFENYITQTIHRASGKGVELALWDTAGQEEYDRLRPLSYPETDLLFVCFAIDCPASLENVMDKWYPEVLHFCPTTPIILVGLKSDLRNKRTCIELLKTQGLTPITPEQGHGVAQRMGATYVECSSKEMRGVDEVFASAVDMVCSIEEQGYAYQPSHNRTTSKASASGVPSRPGKKVKKRSCKIL</sequence>
<reference evidence="11" key="1">
    <citation type="journal article" date="2017" name="Nat. Microbiol.">
        <title>Global analysis of biosynthetic gene clusters reveals vast potential of secondary metabolite production in Penicillium species.</title>
        <authorList>
            <person name="Nielsen J.C."/>
            <person name="Grijseels S."/>
            <person name="Prigent S."/>
            <person name="Ji B."/>
            <person name="Dainat J."/>
            <person name="Nielsen K.F."/>
            <person name="Frisvad J.C."/>
            <person name="Workman M."/>
            <person name="Nielsen J."/>
        </authorList>
    </citation>
    <scope>NUCLEOTIDE SEQUENCE [LARGE SCALE GENOMIC DNA]</scope>
    <source>
        <strain evidence="11">IBT 11843</strain>
    </source>
</reference>
<evidence type="ECO:0000256" key="1">
    <source>
        <dbReference type="ARBA" id="ARBA00004370"/>
    </source>
</evidence>
<dbReference type="PRINTS" id="PR00449">
    <property type="entry name" value="RASTRNSFRMNG"/>
</dbReference>
<dbReference type="NCBIfam" id="TIGR00231">
    <property type="entry name" value="small_GTP"/>
    <property type="match status" value="1"/>
</dbReference>
<keyword evidence="3" id="KW-0488">Methylation</keyword>
<dbReference type="GO" id="GO:0003924">
    <property type="term" value="F:GTPase activity"/>
    <property type="evidence" value="ECO:0007669"/>
    <property type="project" value="InterPro"/>
</dbReference>
<keyword evidence="6" id="KW-0472">Membrane</keyword>
<comment type="caution">
    <text evidence="10">The sequence shown here is derived from an EMBL/GenBank/DDBJ whole genome shotgun (WGS) entry which is preliminary data.</text>
</comment>
<evidence type="ECO:0000256" key="3">
    <source>
        <dbReference type="ARBA" id="ARBA00022481"/>
    </source>
</evidence>
<dbReference type="OrthoDB" id="8830751at2759"/>
<dbReference type="GO" id="GO:0007264">
    <property type="term" value="P:small GTPase-mediated signal transduction"/>
    <property type="evidence" value="ECO:0007669"/>
    <property type="project" value="InterPro"/>
</dbReference>
<dbReference type="InterPro" id="IPR003578">
    <property type="entry name" value="Small_GTPase_Rho"/>
</dbReference>
<dbReference type="InterPro" id="IPR027417">
    <property type="entry name" value="P-loop_NTPase"/>
</dbReference>
<dbReference type="GO" id="GO:0005525">
    <property type="term" value="F:GTP binding"/>
    <property type="evidence" value="ECO:0007669"/>
    <property type="project" value="UniProtKB-KW"/>
</dbReference>
<dbReference type="AlphaFoldDB" id="A0A1V6PHM1"/>